<dbReference type="GO" id="GO:0070012">
    <property type="term" value="F:oligopeptidase activity"/>
    <property type="evidence" value="ECO:0007669"/>
    <property type="project" value="TreeGrafter"/>
</dbReference>
<dbReference type="InterPro" id="IPR029058">
    <property type="entry name" value="AB_hydrolase_fold"/>
</dbReference>
<feature type="domain" description="Peptidase S9A N-terminal" evidence="11">
    <location>
        <begin position="27"/>
        <end position="427"/>
    </location>
</feature>
<evidence type="ECO:0000256" key="1">
    <source>
        <dbReference type="ARBA" id="ARBA00001070"/>
    </source>
</evidence>
<evidence type="ECO:0000256" key="8">
    <source>
        <dbReference type="ARBA" id="ARBA00081187"/>
    </source>
</evidence>
<comment type="catalytic activity">
    <reaction evidence="1">
        <text>Hydrolysis of Pro-|-Xaa &gt;&gt; Ala-|-Xaa in oligopeptides.</text>
        <dbReference type="EC" id="3.4.21.26"/>
    </reaction>
</comment>
<dbReference type="SUPFAM" id="SSF50993">
    <property type="entry name" value="Peptidase/esterase 'gauge' domain"/>
    <property type="match status" value="1"/>
</dbReference>
<dbReference type="Gene3D" id="2.130.10.120">
    <property type="entry name" value="Prolyl oligopeptidase, N-terminal domain"/>
    <property type="match status" value="1"/>
</dbReference>
<dbReference type="Gene3D" id="3.40.50.1820">
    <property type="entry name" value="alpha/beta hydrolase"/>
    <property type="match status" value="1"/>
</dbReference>
<dbReference type="PANTHER" id="PTHR42881:SF2">
    <property type="entry name" value="PROLYL ENDOPEPTIDASE"/>
    <property type="match status" value="1"/>
</dbReference>
<feature type="domain" description="Peptidase S9 prolyl oligopeptidase catalytic" evidence="10">
    <location>
        <begin position="486"/>
        <end position="700"/>
    </location>
</feature>
<dbReference type="Pfam" id="PF02897">
    <property type="entry name" value="Peptidase_S9_N"/>
    <property type="match status" value="1"/>
</dbReference>
<dbReference type="InterPro" id="IPR001375">
    <property type="entry name" value="Peptidase_S9_cat"/>
</dbReference>
<dbReference type="OrthoDB" id="9801421at2"/>
<dbReference type="InterPro" id="IPR002471">
    <property type="entry name" value="Pept_S9_AS"/>
</dbReference>
<keyword evidence="13" id="KW-1185">Reference proteome</keyword>
<evidence type="ECO:0000259" key="10">
    <source>
        <dbReference type="Pfam" id="PF00326"/>
    </source>
</evidence>
<dbReference type="EMBL" id="CP023777">
    <property type="protein sequence ID" value="ATL47975.1"/>
    <property type="molecule type" value="Genomic_DNA"/>
</dbReference>
<keyword evidence="5" id="KW-0378">Hydrolase</keyword>
<dbReference type="GO" id="GO:0006508">
    <property type="term" value="P:proteolysis"/>
    <property type="evidence" value="ECO:0007669"/>
    <property type="project" value="UniProtKB-KW"/>
</dbReference>
<evidence type="ECO:0000256" key="7">
    <source>
        <dbReference type="ARBA" id="ARBA00060121"/>
    </source>
</evidence>
<keyword evidence="9" id="KW-0732">Signal</keyword>
<evidence type="ECO:0000259" key="11">
    <source>
        <dbReference type="Pfam" id="PF02897"/>
    </source>
</evidence>
<evidence type="ECO:0000313" key="12">
    <source>
        <dbReference type="EMBL" id="ATL47975.1"/>
    </source>
</evidence>
<evidence type="ECO:0000256" key="9">
    <source>
        <dbReference type="SAM" id="SignalP"/>
    </source>
</evidence>
<keyword evidence="4" id="KW-0645">Protease</keyword>
<protein>
    <recommendedName>
        <fullName evidence="3">prolyl oligopeptidase</fullName>
        <ecNumber evidence="3">3.4.21.26</ecNumber>
    </recommendedName>
    <alternativeName>
        <fullName evidence="8">Proline-specific endopeptidase</fullName>
    </alternativeName>
</protein>
<evidence type="ECO:0000256" key="2">
    <source>
        <dbReference type="ARBA" id="ARBA00005228"/>
    </source>
</evidence>
<organism evidence="12 13">
    <name type="scientific">Chitinophaga caeni</name>
    <dbReference type="NCBI Taxonomy" id="2029983"/>
    <lineage>
        <taxon>Bacteria</taxon>
        <taxon>Pseudomonadati</taxon>
        <taxon>Bacteroidota</taxon>
        <taxon>Chitinophagia</taxon>
        <taxon>Chitinophagales</taxon>
        <taxon>Chitinophagaceae</taxon>
        <taxon>Chitinophaga</taxon>
    </lineage>
</organism>
<dbReference type="Proteomes" id="UP000220133">
    <property type="component" value="Chromosome"/>
</dbReference>
<dbReference type="PANTHER" id="PTHR42881">
    <property type="entry name" value="PROLYL ENDOPEPTIDASE"/>
    <property type="match status" value="1"/>
</dbReference>
<dbReference type="KEGG" id="cbae:COR50_12800"/>
<feature type="signal peptide" evidence="9">
    <location>
        <begin position="1"/>
        <end position="20"/>
    </location>
</feature>
<gene>
    <name evidence="12" type="ORF">COR50_12800</name>
</gene>
<evidence type="ECO:0000256" key="6">
    <source>
        <dbReference type="ARBA" id="ARBA00022825"/>
    </source>
</evidence>
<dbReference type="InterPro" id="IPR023302">
    <property type="entry name" value="Pept_S9A_N"/>
</dbReference>
<dbReference type="PROSITE" id="PS00708">
    <property type="entry name" value="PRO_ENDOPEP_SER"/>
    <property type="match status" value="1"/>
</dbReference>
<keyword evidence="6" id="KW-0720">Serine protease</keyword>
<evidence type="ECO:0000256" key="4">
    <source>
        <dbReference type="ARBA" id="ARBA00022670"/>
    </source>
</evidence>
<evidence type="ECO:0000256" key="5">
    <source>
        <dbReference type="ARBA" id="ARBA00022801"/>
    </source>
</evidence>
<dbReference type="Pfam" id="PF00326">
    <property type="entry name" value="Peptidase_S9"/>
    <property type="match status" value="1"/>
</dbReference>
<feature type="chain" id="PRO_5012696909" description="prolyl oligopeptidase" evidence="9">
    <location>
        <begin position="21"/>
        <end position="705"/>
    </location>
</feature>
<dbReference type="FunFam" id="3.40.50.1820:FF:000005">
    <property type="entry name" value="Prolyl endopeptidase"/>
    <property type="match status" value="1"/>
</dbReference>
<dbReference type="InterPro" id="IPR002470">
    <property type="entry name" value="Peptidase_S9A"/>
</dbReference>
<dbReference type="SUPFAM" id="SSF53474">
    <property type="entry name" value="alpha/beta-Hydrolases"/>
    <property type="match status" value="1"/>
</dbReference>
<comment type="similarity">
    <text evidence="2">Belongs to the peptidase S9A family.</text>
</comment>
<sequence>MKFFLFGCITLILMTSNNFAQIRLAYPQAKQVDSVDNYHGTVVKDPYRWLEDDNSEATKEWVNAQNKVTDSYLAQIPFKDKIRKRLAELINFPRLGNPWREGKYYYYFKNDGLQDQSILYRQEGLEGEPEIFLDPNKLSNDGTVALGNLGFSKDGKYMVYFISKSGSDWQEAFIMEVNTKTLLEDHLEWIKFSGIAWKGDGFYYSRYDEPSEESQLSGKNEFHKVYYHRIGDAQEQDLLIYVDNEHPLRTAYAGVTEDERFLFVSASEGTSGVELLYRDLQNPAQESLKVLVPGFKYDPSAVDNVGDQLLVYTNEDAPNYKLVQIDPRNPGKQQWKEIIPEGEETLSGVQSSGGKLFASYMKDAVSKVVQYQKDGTREREIKFPGLGTANGFSGKIEDDIVFYSFSTYTAPTTVYKYEIASGKSSLFYQPEVKFDPADFETKLVFYPSKDGTKVPLFISYKKGLVQDGNNPVLLYAYGGFNISLTPSFSTSNLFFMEQGGIYAVACLRGGGEYGEAWHKAGMLERKQNVFDDFIAAASYLVQEKYTNKDKIAIRGGSNGGLLVGACMTQRPDLFKVALPAVGVMDMLRFQKFTIGWAWVVEYGSSDKADQFPYLYKYSPLHNLKKGVEYPATLITTADHDDRVVPAHSFKFAATLQADQAGNNPVLIRIEEKAGHGAGKPVSKVIDEATDVWAFTMYNLGMEYKD</sequence>
<evidence type="ECO:0000256" key="3">
    <source>
        <dbReference type="ARBA" id="ARBA00011897"/>
    </source>
</evidence>
<proteinExistence type="inferred from homology"/>
<dbReference type="EC" id="3.4.21.26" evidence="3"/>
<reference evidence="12 13" key="1">
    <citation type="submission" date="2017-10" db="EMBL/GenBank/DDBJ databases">
        <title>Paenichitinophaga pekingensis gen. nov., sp. nov., isolated from activated sludge.</title>
        <authorList>
            <person name="Jin D."/>
            <person name="Kong X."/>
            <person name="Deng Y."/>
            <person name="Bai Z."/>
        </authorList>
    </citation>
    <scope>NUCLEOTIDE SEQUENCE [LARGE SCALE GENOMIC DNA]</scope>
    <source>
        <strain evidence="12 13">13</strain>
    </source>
</reference>
<evidence type="ECO:0000313" key="13">
    <source>
        <dbReference type="Proteomes" id="UP000220133"/>
    </source>
</evidence>
<comment type="function">
    <text evidence="7">Cleaves peptide bonds on the C-terminal side of prolyl residues within peptides that are up to approximately 30 amino acids long. Has an absolute requirement for an X-Pro bond in the trans configuration immediately preceding the Pro-Y scissible bond.</text>
</comment>
<dbReference type="PRINTS" id="PR00862">
    <property type="entry name" value="PROLIGOPTASE"/>
</dbReference>
<dbReference type="InterPro" id="IPR051167">
    <property type="entry name" value="Prolyl_oligopep/macrocyclase"/>
</dbReference>
<name>A0A291QVL6_9BACT</name>
<accession>A0A291QVL6</accession>
<dbReference type="AlphaFoldDB" id="A0A291QVL6"/>
<dbReference type="GO" id="GO:0004252">
    <property type="term" value="F:serine-type endopeptidase activity"/>
    <property type="evidence" value="ECO:0007669"/>
    <property type="project" value="UniProtKB-EC"/>
</dbReference>
<dbReference type="GO" id="GO:0005829">
    <property type="term" value="C:cytosol"/>
    <property type="evidence" value="ECO:0007669"/>
    <property type="project" value="TreeGrafter"/>
</dbReference>